<protein>
    <recommendedName>
        <fullName evidence="3">Lysophospholipase</fullName>
    </recommendedName>
</protein>
<proteinExistence type="predicted"/>
<dbReference type="AlphaFoldDB" id="A0A0C9V0F4"/>
<dbReference type="OrthoDB" id="4084751at2759"/>
<gene>
    <name evidence="1" type="ORF">M422DRAFT_262668</name>
</gene>
<dbReference type="GO" id="GO:0046475">
    <property type="term" value="P:glycerophospholipid catabolic process"/>
    <property type="evidence" value="ECO:0007669"/>
    <property type="project" value="TreeGrafter"/>
</dbReference>
<dbReference type="GO" id="GO:0005829">
    <property type="term" value="C:cytosol"/>
    <property type="evidence" value="ECO:0007669"/>
    <property type="project" value="TreeGrafter"/>
</dbReference>
<dbReference type="PANTHER" id="PTHR10728:SF33">
    <property type="entry name" value="LYSOPHOSPHOLIPASE 1-RELATED"/>
    <property type="match status" value="1"/>
</dbReference>
<dbReference type="SUPFAM" id="SSF52151">
    <property type="entry name" value="FabD/lysophospholipase-like"/>
    <property type="match status" value="1"/>
</dbReference>
<dbReference type="PANTHER" id="PTHR10728">
    <property type="entry name" value="CYTOSOLIC PHOSPHOLIPASE A2"/>
    <property type="match status" value="1"/>
</dbReference>
<keyword evidence="2" id="KW-1185">Reference proteome</keyword>
<dbReference type="Proteomes" id="UP000054279">
    <property type="component" value="Unassembled WGS sequence"/>
</dbReference>
<organism evidence="1 2">
    <name type="scientific">Sphaerobolus stellatus (strain SS14)</name>
    <dbReference type="NCBI Taxonomy" id="990650"/>
    <lineage>
        <taxon>Eukaryota</taxon>
        <taxon>Fungi</taxon>
        <taxon>Dikarya</taxon>
        <taxon>Basidiomycota</taxon>
        <taxon>Agaricomycotina</taxon>
        <taxon>Agaricomycetes</taxon>
        <taxon>Phallomycetidae</taxon>
        <taxon>Geastrales</taxon>
        <taxon>Sphaerobolaceae</taxon>
        <taxon>Sphaerobolus</taxon>
    </lineage>
</organism>
<dbReference type="InterPro" id="IPR016035">
    <property type="entry name" value="Acyl_Trfase/lysoPLipase"/>
</dbReference>
<reference evidence="1 2" key="1">
    <citation type="submission" date="2014-06" db="EMBL/GenBank/DDBJ databases">
        <title>Evolutionary Origins and Diversification of the Mycorrhizal Mutualists.</title>
        <authorList>
            <consortium name="DOE Joint Genome Institute"/>
            <consortium name="Mycorrhizal Genomics Consortium"/>
            <person name="Kohler A."/>
            <person name="Kuo A."/>
            <person name="Nagy L.G."/>
            <person name="Floudas D."/>
            <person name="Copeland A."/>
            <person name="Barry K.W."/>
            <person name="Cichocki N."/>
            <person name="Veneault-Fourrey C."/>
            <person name="LaButti K."/>
            <person name="Lindquist E.A."/>
            <person name="Lipzen A."/>
            <person name="Lundell T."/>
            <person name="Morin E."/>
            <person name="Murat C."/>
            <person name="Riley R."/>
            <person name="Ohm R."/>
            <person name="Sun H."/>
            <person name="Tunlid A."/>
            <person name="Henrissat B."/>
            <person name="Grigoriev I.V."/>
            <person name="Hibbett D.S."/>
            <person name="Martin F."/>
        </authorList>
    </citation>
    <scope>NUCLEOTIDE SEQUENCE [LARGE SCALE GENOMIC DNA]</scope>
    <source>
        <strain evidence="1 2">SS14</strain>
    </source>
</reference>
<evidence type="ECO:0008006" key="3">
    <source>
        <dbReference type="Google" id="ProtNLM"/>
    </source>
</evidence>
<dbReference type="GO" id="GO:0004623">
    <property type="term" value="F:phospholipase A2 activity"/>
    <property type="evidence" value="ECO:0007669"/>
    <property type="project" value="TreeGrafter"/>
</dbReference>
<dbReference type="EMBL" id="KN837192">
    <property type="protein sequence ID" value="KIJ35112.1"/>
    <property type="molecule type" value="Genomic_DNA"/>
</dbReference>
<evidence type="ECO:0000313" key="1">
    <source>
        <dbReference type="EMBL" id="KIJ35112.1"/>
    </source>
</evidence>
<accession>A0A0C9V0F4</accession>
<sequence length="207" mass="21724">MSLNSNAYPTTSISGCTNSFRPVAPEQPLSRDETAYIAARLAVVQAAWEDWVRDASQLGYSSRQDALNNATIIGIASGGGGLRGALFTAGATQVLIRQNTSGKRSSFDGIHFSGFDAGSAGGTFTGISNRGIVHGTATQIAANRVNSTLRATHQAFPPIPNSTDFLNTGVNLRPTFFACYHALPPAYHLIIYIPNAPPVDGSAPATK</sequence>
<dbReference type="HOGENOM" id="CLU_1327121_0_0_1"/>
<name>A0A0C9V0F4_SPHS4</name>
<dbReference type="Gene3D" id="3.40.1090.10">
    <property type="entry name" value="Cytosolic phospholipase A2 catalytic domain"/>
    <property type="match status" value="1"/>
</dbReference>
<evidence type="ECO:0000313" key="2">
    <source>
        <dbReference type="Proteomes" id="UP000054279"/>
    </source>
</evidence>